<dbReference type="EMBL" id="UINC01117399">
    <property type="protein sequence ID" value="SVC89798.1"/>
    <property type="molecule type" value="Genomic_DNA"/>
</dbReference>
<dbReference type="CDD" id="cd16329">
    <property type="entry name" value="LolA_like"/>
    <property type="match status" value="1"/>
</dbReference>
<feature type="domain" description="Uncharacterized protein TP-0789" evidence="1">
    <location>
        <begin position="71"/>
        <end position="248"/>
    </location>
</feature>
<organism evidence="2">
    <name type="scientific">marine metagenome</name>
    <dbReference type="NCBI Taxonomy" id="408172"/>
    <lineage>
        <taxon>unclassified sequences</taxon>
        <taxon>metagenomes</taxon>
        <taxon>ecological metagenomes</taxon>
    </lineage>
</organism>
<dbReference type="Gene3D" id="2.50.20.10">
    <property type="entry name" value="Lipoprotein localisation LolA/LolB/LppX"/>
    <property type="match status" value="1"/>
</dbReference>
<protein>
    <recommendedName>
        <fullName evidence="1">Uncharacterized protein TP-0789 domain-containing protein</fullName>
    </recommendedName>
</protein>
<sequence length="251" mass="29329">MIILFCLGTLLSAQTLTAKEIMLRVQNTPKPETSVTEVRLEIVRYKRGKEKIKVREFTRFRKFYHSGKFKAKSLVRFHKPLAVKGTGLLNWIYTNGKTDQWFFLPKLKTAKRIKTKEKMKSFMGTNFIYEDLEDRKIGDDNLSIVSAAFYDGNQCTIIMAWPKNNSAYHARKIWVAKENYQIVKIEFYTDESVKEKTLTISEFETIKGYTTPRRMVMKNENGNKTIMAIMDFKPNVGLKDEIFSESFLIKL</sequence>
<dbReference type="Pfam" id="PF17131">
    <property type="entry name" value="LolA_like"/>
    <property type="match status" value="1"/>
</dbReference>
<evidence type="ECO:0000259" key="1">
    <source>
        <dbReference type="Pfam" id="PF17131"/>
    </source>
</evidence>
<accession>A0A382QY76</accession>
<gene>
    <name evidence="2" type="ORF">METZ01_LOCUS342652</name>
</gene>
<dbReference type="SUPFAM" id="SSF89392">
    <property type="entry name" value="Prokaryotic lipoproteins and lipoprotein localization factors"/>
    <property type="match status" value="1"/>
</dbReference>
<evidence type="ECO:0000313" key="2">
    <source>
        <dbReference type="EMBL" id="SVC89798.1"/>
    </source>
</evidence>
<dbReference type="InterPro" id="IPR033399">
    <property type="entry name" value="TP_0789-like"/>
</dbReference>
<dbReference type="InterPro" id="IPR029046">
    <property type="entry name" value="LolA/LolB/LppX"/>
</dbReference>
<proteinExistence type="predicted"/>
<reference evidence="2" key="1">
    <citation type="submission" date="2018-05" db="EMBL/GenBank/DDBJ databases">
        <authorList>
            <person name="Lanie J.A."/>
            <person name="Ng W.-L."/>
            <person name="Kazmierczak K.M."/>
            <person name="Andrzejewski T.M."/>
            <person name="Davidsen T.M."/>
            <person name="Wayne K.J."/>
            <person name="Tettelin H."/>
            <person name="Glass J.I."/>
            <person name="Rusch D."/>
            <person name="Podicherti R."/>
            <person name="Tsui H.-C.T."/>
            <person name="Winkler M.E."/>
        </authorList>
    </citation>
    <scope>NUCLEOTIDE SEQUENCE</scope>
</reference>
<name>A0A382QY76_9ZZZZ</name>
<dbReference type="AlphaFoldDB" id="A0A382QY76"/>